<sequence length="225" mass="23359">MLREGWTSKGGATRVRSPPPQAAVNAPGPGRRQRASQPPTSNVSSGGGPVLPALGGVTEEPVNATVEWLSSSTAPRQPPRAVPHLTATRQQRVRSSSSAHSRALPLPSIIAAPGSGGVISSPPSPPYPRHANIPMGKSSSLDPPCQKIPNASSQGCSSSGHGAYSRSTQSAVPSVSVGYWKLRRGLGILWLRAAPAPPHGMASGGHLPAPRQRCSLQYEHCRLLP</sequence>
<feature type="region of interest" description="Disordered" evidence="1">
    <location>
        <begin position="133"/>
        <end position="168"/>
    </location>
</feature>
<dbReference type="Proteomes" id="UP000290560">
    <property type="component" value="Unassembled WGS sequence"/>
</dbReference>
<name>A0A445MCB0_ENSVE</name>
<evidence type="ECO:0000313" key="2">
    <source>
        <dbReference type="EMBL" id="RZR71863.1"/>
    </source>
</evidence>
<dbReference type="AlphaFoldDB" id="A0A445MCB0"/>
<gene>
    <name evidence="2" type="ORF">BHM03_00007992</name>
</gene>
<dbReference type="EMBL" id="KV875597">
    <property type="protein sequence ID" value="RZR71863.1"/>
    <property type="molecule type" value="Genomic_DNA"/>
</dbReference>
<reference evidence="2" key="1">
    <citation type="journal article" date="2018" name="Data Brief">
        <title>Genome sequence data from 17 accessions of Ensete ventricosum, a staple food crop for millions in Ethiopia.</title>
        <authorList>
            <person name="Yemataw Z."/>
            <person name="Muzemil S."/>
            <person name="Ambachew D."/>
            <person name="Tripathi L."/>
            <person name="Tesfaye K."/>
            <person name="Chala A."/>
            <person name="Farbos A."/>
            <person name="O'Neill P."/>
            <person name="Moore K."/>
            <person name="Grant M."/>
            <person name="Studholme D.J."/>
        </authorList>
    </citation>
    <scope>NUCLEOTIDE SEQUENCE [LARGE SCALE GENOMIC DNA]</scope>
    <source>
        <tissue evidence="2">Leaf</tissue>
    </source>
</reference>
<accession>A0A445MCB0</accession>
<protein>
    <submittedName>
        <fullName evidence="2">Uncharacterized protein</fullName>
    </submittedName>
</protein>
<proteinExistence type="predicted"/>
<evidence type="ECO:0000256" key="1">
    <source>
        <dbReference type="SAM" id="MobiDB-lite"/>
    </source>
</evidence>
<feature type="compositionally biased region" description="Polar residues" evidence="1">
    <location>
        <begin position="149"/>
        <end position="168"/>
    </location>
</feature>
<feature type="region of interest" description="Disordered" evidence="1">
    <location>
        <begin position="1"/>
        <end position="102"/>
    </location>
</feature>
<organism evidence="2">
    <name type="scientific">Ensete ventricosum</name>
    <name type="common">Abyssinian banana</name>
    <name type="synonym">Musa ensete</name>
    <dbReference type="NCBI Taxonomy" id="4639"/>
    <lineage>
        <taxon>Eukaryota</taxon>
        <taxon>Viridiplantae</taxon>
        <taxon>Streptophyta</taxon>
        <taxon>Embryophyta</taxon>
        <taxon>Tracheophyta</taxon>
        <taxon>Spermatophyta</taxon>
        <taxon>Magnoliopsida</taxon>
        <taxon>Liliopsida</taxon>
        <taxon>Zingiberales</taxon>
        <taxon>Musaceae</taxon>
        <taxon>Ensete</taxon>
    </lineage>
</organism>